<comment type="catalytic activity">
    <reaction evidence="25">
        <text>dodecanal + NADP(+) = (2E)-dodecenal + NADPH + H(+)</text>
        <dbReference type="Rhea" id="RHEA:50784"/>
        <dbReference type="ChEBI" id="CHEBI:15378"/>
        <dbReference type="ChEBI" id="CHEBI:27836"/>
        <dbReference type="ChEBI" id="CHEBI:57783"/>
        <dbReference type="ChEBI" id="CHEBI:58349"/>
        <dbReference type="ChEBI" id="CHEBI:133741"/>
    </reaction>
    <physiologicalReaction direction="right-to-left" evidence="25">
        <dbReference type="Rhea" id="RHEA:50786"/>
    </physiologicalReaction>
</comment>
<dbReference type="Gene3D" id="3.90.180.10">
    <property type="entry name" value="Medium-chain alcohol dehydrogenases, catalytic domain"/>
    <property type="match status" value="1"/>
</dbReference>
<comment type="catalytic activity">
    <reaction evidence="30">
        <text>6-trans-leukotriene B4 + NADP(+) = 12-oxo-(5S)-hydroxy-(6E,8E,10E,14Z)-eicosatetraenoate + NADPH + H(+)</text>
        <dbReference type="Rhea" id="RHEA:51204"/>
        <dbReference type="ChEBI" id="CHEBI:15378"/>
        <dbReference type="ChEBI" id="CHEBI:57783"/>
        <dbReference type="ChEBI" id="CHEBI:58349"/>
        <dbReference type="ChEBI" id="CHEBI:90723"/>
        <dbReference type="ChEBI" id="CHEBI:133974"/>
    </reaction>
    <physiologicalReaction direction="left-to-right" evidence="30">
        <dbReference type="Rhea" id="RHEA:51205"/>
    </physiologicalReaction>
</comment>
<dbReference type="GO" id="GO:0005737">
    <property type="term" value="C:cytoplasm"/>
    <property type="evidence" value="ECO:0007669"/>
    <property type="project" value="UniProtKB-SubCell"/>
</dbReference>
<comment type="caution">
    <text evidence="36">The sequence shown here is derived from an EMBL/GenBank/DDBJ whole genome shotgun (WGS) entry which is preliminary data.</text>
</comment>
<dbReference type="GO" id="GO:0006693">
    <property type="term" value="P:prostaglandin metabolic process"/>
    <property type="evidence" value="ECO:0007669"/>
    <property type="project" value="UniProtKB-KW"/>
</dbReference>
<comment type="catalytic activity">
    <reaction evidence="26">
        <text>nonan-2-one + NADP(+) = (3E)-nonen-2-one + NADPH + H(+)</text>
        <dbReference type="Rhea" id="RHEA:50616"/>
        <dbReference type="ChEBI" id="CHEBI:15378"/>
        <dbReference type="ChEBI" id="CHEBI:57783"/>
        <dbReference type="ChEBI" id="CHEBI:58349"/>
        <dbReference type="ChEBI" id="CHEBI:77927"/>
        <dbReference type="ChEBI" id="CHEBI:133457"/>
    </reaction>
    <physiologicalReaction direction="right-to-left" evidence="26">
        <dbReference type="Rhea" id="RHEA:50618"/>
    </physiologicalReaction>
</comment>
<comment type="catalytic activity">
    <reaction evidence="28">
        <text>4-hydroxynonanal + NADP(+) = (E)-4-hydroxynon-2-enal + NADPH + H(+)</text>
        <dbReference type="Rhea" id="RHEA:64736"/>
        <dbReference type="ChEBI" id="CHEBI:15378"/>
        <dbReference type="ChEBI" id="CHEBI:57783"/>
        <dbReference type="ChEBI" id="CHEBI:58349"/>
        <dbReference type="ChEBI" id="CHEBI:58968"/>
        <dbReference type="ChEBI" id="CHEBI:156112"/>
    </reaction>
    <physiologicalReaction direction="right-to-left" evidence="28">
        <dbReference type="Rhea" id="RHEA:64738"/>
    </physiologicalReaction>
</comment>
<evidence type="ECO:0000256" key="5">
    <source>
        <dbReference type="ARBA" id="ARBA00012410"/>
    </source>
</evidence>
<evidence type="ECO:0000256" key="3">
    <source>
        <dbReference type="ARBA" id="ARBA00011852"/>
    </source>
</evidence>
<comment type="catalytic activity">
    <reaction evidence="24">
        <text>13,14-dihydro-15-oxo-prostaglandin F1alpha + NADP(+) = 15-oxoprostaglandin F1alpha + NADPH + H(+)</text>
        <dbReference type="Rhea" id="RHEA:50592"/>
        <dbReference type="ChEBI" id="CHEBI:15378"/>
        <dbReference type="ChEBI" id="CHEBI:57783"/>
        <dbReference type="ChEBI" id="CHEBI:58349"/>
        <dbReference type="ChEBI" id="CHEBI:79072"/>
        <dbReference type="ChEBI" id="CHEBI:133411"/>
    </reaction>
    <physiologicalReaction direction="right-to-left" evidence="24">
        <dbReference type="Rhea" id="RHEA:50594"/>
    </physiologicalReaction>
</comment>
<evidence type="ECO:0000259" key="35">
    <source>
        <dbReference type="SMART" id="SM00829"/>
    </source>
</evidence>
<dbReference type="InterPro" id="IPR045010">
    <property type="entry name" value="MDR_fam"/>
</dbReference>
<dbReference type="InterPro" id="IPR036291">
    <property type="entry name" value="NAD(P)-bd_dom_sf"/>
</dbReference>
<evidence type="ECO:0000256" key="11">
    <source>
        <dbReference type="ARBA" id="ARBA00022857"/>
    </source>
</evidence>
<evidence type="ECO:0000256" key="26">
    <source>
        <dbReference type="ARBA" id="ARBA00048066"/>
    </source>
</evidence>
<dbReference type="InterPro" id="IPR014190">
    <property type="entry name" value="PTGR1"/>
</dbReference>
<evidence type="ECO:0000256" key="30">
    <source>
        <dbReference type="ARBA" id="ARBA00048953"/>
    </source>
</evidence>
<comment type="similarity">
    <text evidence="2">Belongs to the NADP-dependent oxidoreductase L4BD family.</text>
</comment>
<comment type="catalytic activity">
    <reaction evidence="32">
        <text>13,14-dihydro-15-oxo-prostaglandin E1 + NADP(+) = 15-oxoprostaglandin E1 + NADPH + H(+)</text>
        <dbReference type="Rhea" id="RHEA:50584"/>
        <dbReference type="ChEBI" id="CHEBI:15378"/>
        <dbReference type="ChEBI" id="CHEBI:57401"/>
        <dbReference type="ChEBI" id="CHEBI:57783"/>
        <dbReference type="ChEBI" id="CHEBI:58349"/>
        <dbReference type="ChEBI" id="CHEBI:133408"/>
    </reaction>
    <physiologicalReaction direction="right-to-left" evidence="32">
        <dbReference type="Rhea" id="RHEA:50586"/>
    </physiologicalReaction>
</comment>
<dbReference type="CDD" id="cd08294">
    <property type="entry name" value="leukotriene_B4_DH_like"/>
    <property type="match status" value="1"/>
</dbReference>
<keyword evidence="9" id="KW-0597">Phosphoprotein</keyword>
<evidence type="ECO:0000256" key="14">
    <source>
        <dbReference type="ARBA" id="ARBA00023098"/>
    </source>
</evidence>
<dbReference type="PANTHER" id="PTHR43205">
    <property type="entry name" value="PROSTAGLANDIN REDUCTASE"/>
    <property type="match status" value="1"/>
</dbReference>
<evidence type="ECO:0000256" key="12">
    <source>
        <dbReference type="ARBA" id="ARBA00022990"/>
    </source>
</evidence>
<evidence type="ECO:0000256" key="7">
    <source>
        <dbReference type="ARBA" id="ARBA00022490"/>
    </source>
</evidence>
<evidence type="ECO:0000256" key="2">
    <source>
        <dbReference type="ARBA" id="ARBA00010460"/>
    </source>
</evidence>
<dbReference type="SUPFAM" id="SSF50129">
    <property type="entry name" value="GroES-like"/>
    <property type="match status" value="1"/>
</dbReference>
<evidence type="ECO:0000256" key="10">
    <source>
        <dbReference type="ARBA" id="ARBA00022832"/>
    </source>
</evidence>
<dbReference type="AlphaFoldDB" id="A0A9J6CR61"/>
<evidence type="ECO:0000256" key="33">
    <source>
        <dbReference type="ARBA" id="ARBA00049179"/>
    </source>
</evidence>
<evidence type="ECO:0000256" key="34">
    <source>
        <dbReference type="ARBA" id="ARBA00049368"/>
    </source>
</evidence>
<keyword evidence="12" id="KW-0007">Acetylation</keyword>
<evidence type="ECO:0000256" key="29">
    <source>
        <dbReference type="ARBA" id="ARBA00048591"/>
    </source>
</evidence>
<dbReference type="EMBL" id="JADBJN010000001">
    <property type="protein sequence ID" value="KAG5684372.1"/>
    <property type="molecule type" value="Genomic_DNA"/>
</dbReference>
<comment type="subcellular location">
    <subcellularLocation>
        <location evidence="1">Cytoplasm</location>
    </subcellularLocation>
</comment>
<evidence type="ECO:0000256" key="16">
    <source>
        <dbReference type="ARBA" id="ARBA00031851"/>
    </source>
</evidence>
<comment type="subunit">
    <text evidence="3">Monomer or homodimer.</text>
</comment>
<keyword evidence="10" id="KW-0276">Fatty acid metabolism</keyword>
<evidence type="ECO:0000313" key="37">
    <source>
        <dbReference type="Proteomes" id="UP001107558"/>
    </source>
</evidence>
<evidence type="ECO:0000256" key="28">
    <source>
        <dbReference type="ARBA" id="ARBA00048387"/>
    </source>
</evidence>
<comment type="catalytic activity">
    <reaction evidence="22">
        <text>pentan-2-one + NADP(+) = (E)-pent-3-en-2-one + NADPH + H(+)</text>
        <dbReference type="Rhea" id="RHEA:50788"/>
        <dbReference type="ChEBI" id="CHEBI:15378"/>
        <dbReference type="ChEBI" id="CHEBI:16472"/>
        <dbReference type="ChEBI" id="CHEBI:57783"/>
        <dbReference type="ChEBI" id="CHEBI:58349"/>
        <dbReference type="ChEBI" id="CHEBI:145276"/>
    </reaction>
    <physiologicalReaction direction="right-to-left" evidence="22">
        <dbReference type="Rhea" id="RHEA:50790"/>
    </physiologicalReaction>
</comment>
<evidence type="ECO:0000256" key="9">
    <source>
        <dbReference type="ARBA" id="ARBA00022553"/>
    </source>
</evidence>
<dbReference type="EC" id="1.3.1.48" evidence="4"/>
<dbReference type="Pfam" id="PF16884">
    <property type="entry name" value="ADH_N_2"/>
    <property type="match status" value="1"/>
</dbReference>
<keyword evidence="8" id="KW-0644">Prostaglandin metabolism</keyword>
<evidence type="ECO:0000256" key="21">
    <source>
        <dbReference type="ARBA" id="ARBA00047617"/>
    </source>
</evidence>
<evidence type="ECO:0000256" key="13">
    <source>
        <dbReference type="ARBA" id="ARBA00023002"/>
    </source>
</evidence>
<dbReference type="OrthoDB" id="809632at2759"/>
<reference evidence="36" key="1">
    <citation type="submission" date="2021-03" db="EMBL/GenBank/DDBJ databases">
        <title>Chromosome level genome of the anhydrobiotic midge Polypedilum vanderplanki.</title>
        <authorList>
            <person name="Yoshida Y."/>
            <person name="Kikawada T."/>
            <person name="Gusev O."/>
        </authorList>
    </citation>
    <scope>NUCLEOTIDE SEQUENCE</scope>
    <source>
        <strain evidence="36">NIAS01</strain>
        <tissue evidence="36">Whole body or cell culture</tissue>
    </source>
</reference>
<comment type="catalytic activity">
    <reaction evidence="23">
        <text>leukotriene B4 + NADP(+) = 12-oxo-leukotriene B4 + NADPH + H(+)</text>
        <dbReference type="Rhea" id="RHEA:50608"/>
        <dbReference type="ChEBI" id="CHEBI:15378"/>
        <dbReference type="ChEBI" id="CHEBI:57461"/>
        <dbReference type="ChEBI" id="CHEBI:57783"/>
        <dbReference type="ChEBI" id="CHEBI:58349"/>
        <dbReference type="ChEBI" id="CHEBI:133309"/>
    </reaction>
    <physiologicalReaction direction="left-to-right" evidence="23">
        <dbReference type="Rhea" id="RHEA:50609"/>
    </physiologicalReaction>
</comment>
<dbReference type="GO" id="GO:0032440">
    <property type="term" value="F:2-alkenal reductase [NAD(P)H] activity"/>
    <property type="evidence" value="ECO:0007669"/>
    <property type="project" value="UniProtKB-EC"/>
</dbReference>
<comment type="catalytic activity">
    <reaction evidence="33">
        <text>an n-alkanal + NADP(+) = an alk-2-enal + NADPH + H(+)</text>
        <dbReference type="Rhea" id="RHEA:13737"/>
        <dbReference type="ChEBI" id="CHEBI:12834"/>
        <dbReference type="ChEBI" id="CHEBI:13757"/>
        <dbReference type="ChEBI" id="CHEBI:15378"/>
        <dbReference type="ChEBI" id="CHEBI:57783"/>
        <dbReference type="ChEBI" id="CHEBI:58349"/>
        <dbReference type="EC" id="1.3.1.74"/>
    </reaction>
    <physiologicalReaction direction="right-to-left" evidence="33">
        <dbReference type="Rhea" id="RHEA:13739"/>
    </physiologicalReaction>
</comment>
<evidence type="ECO:0000256" key="23">
    <source>
        <dbReference type="ARBA" id="ARBA00047871"/>
    </source>
</evidence>
<comment type="catalytic activity">
    <reaction evidence="21">
        <text>decanal + NADP(+) = (2E)-decenal + NADPH + H(+)</text>
        <dbReference type="Rhea" id="RHEA:50612"/>
        <dbReference type="ChEBI" id="CHEBI:15378"/>
        <dbReference type="ChEBI" id="CHEBI:31457"/>
        <dbReference type="ChEBI" id="CHEBI:57783"/>
        <dbReference type="ChEBI" id="CHEBI:58349"/>
        <dbReference type="ChEBI" id="CHEBI:133455"/>
    </reaction>
    <physiologicalReaction direction="right-to-left" evidence="21">
        <dbReference type="Rhea" id="RHEA:50614"/>
    </physiologicalReaction>
</comment>
<evidence type="ECO:0000256" key="1">
    <source>
        <dbReference type="ARBA" id="ARBA00004496"/>
    </source>
</evidence>
<name>A0A9J6CR61_POLVA</name>
<evidence type="ECO:0000256" key="27">
    <source>
        <dbReference type="ARBA" id="ARBA00048290"/>
    </source>
</evidence>
<dbReference type="EC" id="1.3.1.74" evidence="5"/>
<dbReference type="InterPro" id="IPR013149">
    <property type="entry name" value="ADH-like_C"/>
</dbReference>
<dbReference type="Proteomes" id="UP001107558">
    <property type="component" value="Chromosome 1"/>
</dbReference>
<evidence type="ECO:0000256" key="8">
    <source>
        <dbReference type="ARBA" id="ARBA00022501"/>
    </source>
</evidence>
<dbReference type="SMART" id="SM00829">
    <property type="entry name" value="PKS_ER"/>
    <property type="match status" value="1"/>
</dbReference>
<evidence type="ECO:0000256" key="25">
    <source>
        <dbReference type="ARBA" id="ARBA00047903"/>
    </source>
</evidence>
<evidence type="ECO:0000256" key="18">
    <source>
        <dbReference type="ARBA" id="ARBA00032297"/>
    </source>
</evidence>
<comment type="catalytic activity">
    <reaction evidence="27">
        <text>13,14-dihydro-15-oxo-PGF2alpha + NADP(+) = 15-oxoprostaglandin F2alpha + NADPH + H(+)</text>
        <dbReference type="Rhea" id="RHEA:50588"/>
        <dbReference type="ChEBI" id="CHEBI:15378"/>
        <dbReference type="ChEBI" id="CHEBI:57783"/>
        <dbReference type="ChEBI" id="CHEBI:58349"/>
        <dbReference type="ChEBI" id="CHEBI:133374"/>
        <dbReference type="ChEBI" id="CHEBI:133409"/>
    </reaction>
    <physiologicalReaction direction="right-to-left" evidence="27">
        <dbReference type="Rhea" id="RHEA:50590"/>
    </physiologicalReaction>
</comment>
<evidence type="ECO:0000256" key="32">
    <source>
        <dbReference type="ARBA" id="ARBA00049070"/>
    </source>
</evidence>
<sequence length="333" mass="37339">MSVKTAKVWLYVKEFKGEVNSSNFELIEEQINEIQDGEFLAEAIYLSVDPYQRTFQLQFPIGHVIIGRQVAKIIESKNENFPIGSLVFGNFGWRSLTIVDPKTFKNKYDLYLLPDIGQLSSSLALGVLGMPGNSAYYGFLDLCRPKEGETVAISAAAGAVGSIVGQIAKIKGCKVIGFAGSDEKCKWLETELGFDKAINYKSENIEDQLKKAAPKGVDCYFDNVGGTLSSIIIDQMAMFGRISICGAITSYNDKRVMVPSLTNFHRRNLRMEGFMNYRWIDQWMKEGMFEMLKWIQEGKIKCQETITEKFENTPKAFIELFTGGNVGKAIVKI</sequence>
<accession>A0A9J6CR61</accession>
<keyword evidence="14" id="KW-0443">Lipid metabolism</keyword>
<evidence type="ECO:0000256" key="4">
    <source>
        <dbReference type="ARBA" id="ARBA00011981"/>
    </source>
</evidence>
<organism evidence="36 37">
    <name type="scientific">Polypedilum vanderplanki</name>
    <name type="common">Sleeping chironomid midge</name>
    <dbReference type="NCBI Taxonomy" id="319348"/>
    <lineage>
        <taxon>Eukaryota</taxon>
        <taxon>Metazoa</taxon>
        <taxon>Ecdysozoa</taxon>
        <taxon>Arthropoda</taxon>
        <taxon>Hexapoda</taxon>
        <taxon>Insecta</taxon>
        <taxon>Pterygota</taxon>
        <taxon>Neoptera</taxon>
        <taxon>Endopterygota</taxon>
        <taxon>Diptera</taxon>
        <taxon>Nematocera</taxon>
        <taxon>Chironomoidea</taxon>
        <taxon>Chironomidae</taxon>
        <taxon>Chironominae</taxon>
        <taxon>Polypedilum</taxon>
        <taxon>Polypedilum</taxon>
    </lineage>
</organism>
<keyword evidence="15" id="KW-0379">Hydroxylation</keyword>
<evidence type="ECO:0000256" key="17">
    <source>
        <dbReference type="ARBA" id="ARBA00032255"/>
    </source>
</evidence>
<evidence type="ECO:0000313" key="36">
    <source>
        <dbReference type="EMBL" id="KAG5684372.1"/>
    </source>
</evidence>
<dbReference type="InterPro" id="IPR020843">
    <property type="entry name" value="ER"/>
</dbReference>
<dbReference type="GO" id="GO:0047522">
    <property type="term" value="F:15-oxoprostaglandin 13-reductase [NAD(P)+] activity"/>
    <property type="evidence" value="ECO:0007669"/>
    <property type="project" value="UniProtKB-EC"/>
</dbReference>
<evidence type="ECO:0000256" key="20">
    <source>
        <dbReference type="ARBA" id="ARBA00047461"/>
    </source>
</evidence>
<dbReference type="FunFam" id="3.40.50.720:FF:000121">
    <property type="entry name" value="Prostaglandin reductase 2"/>
    <property type="match status" value="1"/>
</dbReference>
<comment type="catalytic activity">
    <reaction evidence="20">
        <text>octanal + NADP(+) = (2E)-octenal + NADPH + H(+)</text>
        <dbReference type="Rhea" id="RHEA:50780"/>
        <dbReference type="ChEBI" id="CHEBI:15378"/>
        <dbReference type="ChEBI" id="CHEBI:17935"/>
        <dbReference type="ChEBI" id="CHEBI:57783"/>
        <dbReference type="ChEBI" id="CHEBI:58349"/>
        <dbReference type="ChEBI" id="CHEBI:61748"/>
    </reaction>
    <physiologicalReaction direction="right-to-left" evidence="20">
        <dbReference type="Rhea" id="RHEA:50782"/>
    </physiologicalReaction>
</comment>
<evidence type="ECO:0000256" key="31">
    <source>
        <dbReference type="ARBA" id="ARBA00049068"/>
    </source>
</evidence>
<dbReference type="InterPro" id="IPR041694">
    <property type="entry name" value="ADH_N_2"/>
</dbReference>
<gene>
    <name evidence="36" type="ORF">PVAND_013607</name>
</gene>
<evidence type="ECO:0000256" key="19">
    <source>
        <dbReference type="ARBA" id="ARBA00033119"/>
    </source>
</evidence>
<comment type="catalytic activity">
    <reaction evidence="31">
        <text>(5S,12S)-dihydroxy-(6E,10E,12E,14Z)-eicosatetraenoate + NADP(+) = 12-oxo-(5S)-hydroxy-(6E,8E,10E,14Z)-eicosatetraenoate + NADPH + H(+)</text>
        <dbReference type="Rhea" id="RHEA:51212"/>
        <dbReference type="ChEBI" id="CHEBI:15378"/>
        <dbReference type="ChEBI" id="CHEBI:57783"/>
        <dbReference type="ChEBI" id="CHEBI:58349"/>
        <dbReference type="ChEBI" id="CHEBI:133974"/>
        <dbReference type="ChEBI" id="CHEBI:133975"/>
    </reaction>
    <physiologicalReaction direction="left-to-right" evidence="31">
        <dbReference type="Rhea" id="RHEA:51213"/>
    </physiologicalReaction>
</comment>
<keyword evidence="11" id="KW-0521">NADP</keyword>
<evidence type="ECO:0000256" key="22">
    <source>
        <dbReference type="ARBA" id="ARBA00047742"/>
    </source>
</evidence>
<keyword evidence="7" id="KW-0963">Cytoplasm</keyword>
<proteinExistence type="inferred from homology"/>
<comment type="catalytic activity">
    <reaction evidence="29">
        <text>20-hydroxy-leukotriene B4 + NADP(+) = 12-oxo-20-hydroxy-leukotriene B4 + NADPH + H(+)</text>
        <dbReference type="Rhea" id="RHEA:51208"/>
        <dbReference type="ChEBI" id="CHEBI:15378"/>
        <dbReference type="ChEBI" id="CHEBI:57460"/>
        <dbReference type="ChEBI" id="CHEBI:57783"/>
        <dbReference type="ChEBI" id="CHEBI:58349"/>
        <dbReference type="ChEBI" id="CHEBI:133346"/>
    </reaction>
    <physiologicalReaction direction="left-to-right" evidence="29">
        <dbReference type="Rhea" id="RHEA:51209"/>
    </physiologicalReaction>
</comment>
<protein>
    <recommendedName>
        <fullName evidence="6">Prostaglandin reductase 1</fullName>
        <ecNumber evidence="4">1.3.1.48</ecNumber>
        <ecNumber evidence="5">1.3.1.74</ecNumber>
    </recommendedName>
    <alternativeName>
        <fullName evidence="19">15-oxoprostaglandin 13-reductase</fullName>
    </alternativeName>
    <alternativeName>
        <fullName evidence="17">Dithiolethione-inducible gene 1 protein</fullName>
    </alternativeName>
    <alternativeName>
        <fullName evidence="16">Leukotriene B4 12-hydroxydehydrogenase</fullName>
    </alternativeName>
    <alternativeName>
        <fullName evidence="18">NAD(P)H-dependent alkenal/one oxidoreductase</fullName>
    </alternativeName>
</protein>
<dbReference type="PANTHER" id="PTHR43205:SF7">
    <property type="entry name" value="PROSTAGLANDIN REDUCTASE 1"/>
    <property type="match status" value="1"/>
</dbReference>
<evidence type="ECO:0000256" key="15">
    <source>
        <dbReference type="ARBA" id="ARBA00023278"/>
    </source>
</evidence>
<dbReference type="InterPro" id="IPR011032">
    <property type="entry name" value="GroES-like_sf"/>
</dbReference>
<evidence type="ECO:0000256" key="24">
    <source>
        <dbReference type="ARBA" id="ARBA00047878"/>
    </source>
</evidence>
<dbReference type="Gene3D" id="3.40.50.720">
    <property type="entry name" value="NAD(P)-binding Rossmann-like Domain"/>
    <property type="match status" value="1"/>
</dbReference>
<keyword evidence="37" id="KW-1185">Reference proteome</keyword>
<feature type="domain" description="Enoyl reductase (ER)" evidence="35">
    <location>
        <begin position="17"/>
        <end position="331"/>
    </location>
</feature>
<dbReference type="Pfam" id="PF00107">
    <property type="entry name" value="ADH_zinc_N"/>
    <property type="match status" value="1"/>
</dbReference>
<keyword evidence="13" id="KW-0560">Oxidoreductase</keyword>
<dbReference type="SUPFAM" id="SSF51735">
    <property type="entry name" value="NAD(P)-binding Rossmann-fold domains"/>
    <property type="match status" value="1"/>
</dbReference>
<comment type="catalytic activity">
    <reaction evidence="34">
        <text>hexanal + NADP(+) = (E)-hex-2-enal + NADPH + H(+)</text>
        <dbReference type="Rhea" id="RHEA:50776"/>
        <dbReference type="ChEBI" id="CHEBI:15378"/>
        <dbReference type="ChEBI" id="CHEBI:28913"/>
        <dbReference type="ChEBI" id="CHEBI:57783"/>
        <dbReference type="ChEBI" id="CHEBI:58349"/>
        <dbReference type="ChEBI" id="CHEBI:88528"/>
    </reaction>
    <physiologicalReaction direction="right-to-left" evidence="34">
        <dbReference type="Rhea" id="RHEA:50778"/>
    </physiologicalReaction>
</comment>
<evidence type="ECO:0000256" key="6">
    <source>
        <dbReference type="ARBA" id="ARBA00020651"/>
    </source>
</evidence>